<evidence type="ECO:0000259" key="5">
    <source>
        <dbReference type="PROSITE" id="PS50837"/>
    </source>
</evidence>
<gene>
    <name evidence="6" type="ORF">TRUGW13939_08834</name>
</gene>
<dbReference type="Gene3D" id="2.130.10.10">
    <property type="entry name" value="YVTN repeat-like/Quinoprotein amine dehydrogenase"/>
    <property type="match status" value="2"/>
</dbReference>
<keyword evidence="1 3" id="KW-0853">WD repeat</keyword>
<dbReference type="EMBL" id="CP055902">
    <property type="protein sequence ID" value="QKX61680.1"/>
    <property type="molecule type" value="Genomic_DNA"/>
</dbReference>
<dbReference type="InterPro" id="IPR007111">
    <property type="entry name" value="NACHT_NTPase"/>
</dbReference>
<dbReference type="PROSITE" id="PS50082">
    <property type="entry name" value="WD_REPEATS_2"/>
    <property type="match status" value="4"/>
</dbReference>
<feature type="domain" description="NACHT" evidence="5">
    <location>
        <begin position="332"/>
        <end position="479"/>
    </location>
</feature>
<feature type="repeat" description="WD" evidence="3">
    <location>
        <begin position="867"/>
        <end position="908"/>
    </location>
</feature>
<name>A0A7H8R5P1_TALRU</name>
<keyword evidence="2" id="KW-0677">Repeat</keyword>
<dbReference type="CDD" id="cd00200">
    <property type="entry name" value="WD40"/>
    <property type="match status" value="1"/>
</dbReference>
<protein>
    <recommendedName>
        <fullName evidence="5">NACHT domain-containing protein</fullName>
    </recommendedName>
</protein>
<dbReference type="OrthoDB" id="4226663at2759"/>
<evidence type="ECO:0000256" key="1">
    <source>
        <dbReference type="ARBA" id="ARBA00022574"/>
    </source>
</evidence>
<dbReference type="InterPro" id="IPR019775">
    <property type="entry name" value="WD40_repeat_CS"/>
</dbReference>
<organism evidence="6 7">
    <name type="scientific">Talaromyces rugulosus</name>
    <name type="common">Penicillium rugulosum</name>
    <dbReference type="NCBI Taxonomy" id="121627"/>
    <lineage>
        <taxon>Eukaryota</taxon>
        <taxon>Fungi</taxon>
        <taxon>Dikarya</taxon>
        <taxon>Ascomycota</taxon>
        <taxon>Pezizomycotina</taxon>
        <taxon>Eurotiomycetes</taxon>
        <taxon>Eurotiomycetidae</taxon>
        <taxon>Eurotiales</taxon>
        <taxon>Trichocomaceae</taxon>
        <taxon>Talaromyces</taxon>
        <taxon>Talaromyces sect. Islandici</taxon>
    </lineage>
</organism>
<evidence type="ECO:0000313" key="7">
    <source>
        <dbReference type="Proteomes" id="UP000509510"/>
    </source>
</evidence>
<feature type="repeat" description="WD" evidence="3">
    <location>
        <begin position="909"/>
        <end position="950"/>
    </location>
</feature>
<accession>A0A7H8R5P1</accession>
<reference evidence="7" key="1">
    <citation type="submission" date="2020-06" db="EMBL/GenBank/DDBJ databases">
        <title>A chromosome-scale genome assembly of Talaromyces rugulosus W13939.</title>
        <authorList>
            <person name="Wang B."/>
            <person name="Guo L."/>
            <person name="Ye K."/>
            <person name="Wang L."/>
        </authorList>
    </citation>
    <scope>NUCLEOTIDE SEQUENCE [LARGE SCALE GENOMIC DNA]</scope>
    <source>
        <strain evidence="7">W13939</strain>
    </source>
</reference>
<dbReference type="PROSITE" id="PS50837">
    <property type="entry name" value="NACHT"/>
    <property type="match status" value="1"/>
</dbReference>
<dbReference type="Proteomes" id="UP000509510">
    <property type="component" value="Chromosome V"/>
</dbReference>
<evidence type="ECO:0000256" key="3">
    <source>
        <dbReference type="PROSITE-ProRule" id="PRU00221"/>
    </source>
</evidence>
<dbReference type="InterPro" id="IPR001680">
    <property type="entry name" value="WD40_rpt"/>
</dbReference>
<dbReference type="Pfam" id="PF24883">
    <property type="entry name" value="NPHP3_N"/>
    <property type="match status" value="1"/>
</dbReference>
<feature type="compositionally biased region" description="Polar residues" evidence="4">
    <location>
        <begin position="10"/>
        <end position="24"/>
    </location>
</feature>
<feature type="repeat" description="WD" evidence="3">
    <location>
        <begin position="993"/>
        <end position="1034"/>
    </location>
</feature>
<proteinExistence type="predicted"/>
<dbReference type="AlphaFoldDB" id="A0A7H8R5P1"/>
<dbReference type="Gene3D" id="3.40.50.300">
    <property type="entry name" value="P-loop containing nucleotide triphosphate hydrolases"/>
    <property type="match status" value="1"/>
</dbReference>
<dbReference type="GeneID" id="55996320"/>
<dbReference type="InterPro" id="IPR056884">
    <property type="entry name" value="NPHP3-like_N"/>
</dbReference>
<dbReference type="InterPro" id="IPR027417">
    <property type="entry name" value="P-loop_NTPase"/>
</dbReference>
<dbReference type="KEGG" id="trg:TRUGW13939_08834"/>
<dbReference type="PROSITE" id="PS50294">
    <property type="entry name" value="WD_REPEATS_REGION"/>
    <property type="match status" value="4"/>
</dbReference>
<dbReference type="Pfam" id="PF00400">
    <property type="entry name" value="WD40"/>
    <property type="match status" value="4"/>
</dbReference>
<evidence type="ECO:0000256" key="2">
    <source>
        <dbReference type="ARBA" id="ARBA00022737"/>
    </source>
</evidence>
<feature type="repeat" description="WD" evidence="3">
    <location>
        <begin position="951"/>
        <end position="992"/>
    </location>
</feature>
<dbReference type="InterPro" id="IPR015943">
    <property type="entry name" value="WD40/YVTN_repeat-like_dom_sf"/>
</dbReference>
<dbReference type="SMART" id="SM00320">
    <property type="entry name" value="WD40"/>
    <property type="match status" value="5"/>
</dbReference>
<dbReference type="SUPFAM" id="SSF50978">
    <property type="entry name" value="WD40 repeat-like"/>
    <property type="match status" value="1"/>
</dbReference>
<dbReference type="PANTHER" id="PTHR19848:SF8">
    <property type="entry name" value="F-BOX AND WD REPEAT DOMAIN CONTAINING 7"/>
    <property type="match status" value="1"/>
</dbReference>
<keyword evidence="7" id="KW-1185">Reference proteome</keyword>
<dbReference type="PANTHER" id="PTHR19848">
    <property type="entry name" value="WD40 REPEAT PROTEIN"/>
    <property type="match status" value="1"/>
</dbReference>
<sequence>MILRHEDSQNVKARTNQAKAQADSTISISLPASPGQSSIQCTQPTQPTPDLWKIAYDHLDGEQREILSNLNDKGNHSQTKALLDEVIHVTKEKYEEYQQKTDGTLRQTSRKIINATLSFKDIITAVAGFDPTQHAASAWAIVSLGLTMTKNHNDLRDVLFESSEYLSDVLTQCAFIEKNFYLDGSSSIKEDVGNALVRLYGAILRYTAQIRDAQHPRVGRMVLDCVTAITDHPLTKLQASVDKERDNLFRWIGLVKHLHCEKEAEDILSQIDALAESMKHLIEQFRLANLRIAEGAFYDSYINEHEDFCLPNTRSELRSQISEWAESTDDKCIFWLNGMAGTGKSTIARTVAQSFKDKGQLGATFFFKRGEADRGNAKYLISTITRQLVTGHRWLVPDVLSAIESDPNISSKFLSEQFDKLLLQPLLKLHLSQPTTIVIVIDALDECDREEDIQVILRLLFRLQNFQSVRLRIFLTSRPELPIRLGFKQNDNHRDVFLHELPIPIIERDIRLFLEDKLSKIRDERSLSSDWPGHKNIEKLVKIAVPLFIFAATICRFVGEKRWRPEKRLEAVLQDQATSSRSQMDRTYLPILNQLLSGANDREVKQLTQEFQDIVGVIILLATPLSVNVLAQLINLPKIDISNRLDGFHSVLSVPENINSPIRILHLSFRDYLLATETPFHINEKETQQKIALHCLRVMKTGLKQNICGLPSYGAQRDNIDSQAVNENLSADMQYACQYWVYHLDYSEARIVESLAFDFLKKHFLHWLEALSLMGITSEAVAMIDALQSGDGKGTDAEISDFLYDAKRFILKNAYIAGIAPIQLYSSGLVFSPMQSIVKRIFSGSIPKHLHILPQVEDLWSPGLQTLEGHSGPVYSVTFSSDGQTLASGSNDETVKLWNVKTGSELQTLRGHSDRVRSVAFSPDGQTLASGSANKTVKLWNVKTGSELQTLRGHSDRVRSVAFSPDGQTLASGSANKTVKLWNVKTGSELQTLRGHSGWVYSVTFSPDGQTLASGSTDKTVKLWNVKTGSELQTLQGHSDSVRSVAFSLHAVENPATRSVTIPQLHDNCGLTSYSINPQISISNNWVALGGENLLWLPPEHRQFETSAIKEATLALGYSDGRVSIIGFHTL</sequence>
<dbReference type="InterPro" id="IPR036322">
    <property type="entry name" value="WD40_repeat_dom_sf"/>
</dbReference>
<dbReference type="PRINTS" id="PR00320">
    <property type="entry name" value="GPROTEINBRPT"/>
</dbReference>
<dbReference type="InterPro" id="IPR020472">
    <property type="entry name" value="WD40_PAC1"/>
</dbReference>
<evidence type="ECO:0000256" key="4">
    <source>
        <dbReference type="SAM" id="MobiDB-lite"/>
    </source>
</evidence>
<dbReference type="SUPFAM" id="SSF52540">
    <property type="entry name" value="P-loop containing nucleoside triphosphate hydrolases"/>
    <property type="match status" value="1"/>
</dbReference>
<dbReference type="RefSeq" id="XP_035347854.1">
    <property type="nucleotide sequence ID" value="XM_035491961.1"/>
</dbReference>
<evidence type="ECO:0000313" key="6">
    <source>
        <dbReference type="EMBL" id="QKX61680.1"/>
    </source>
</evidence>
<dbReference type="PROSITE" id="PS00678">
    <property type="entry name" value="WD_REPEATS_1"/>
    <property type="match status" value="4"/>
</dbReference>
<feature type="region of interest" description="Disordered" evidence="4">
    <location>
        <begin position="1"/>
        <end position="24"/>
    </location>
</feature>